<protein>
    <recommendedName>
        <fullName evidence="3">Lantibiotic dehydratase N-terminal domain-containing protein</fullName>
    </recommendedName>
</protein>
<dbReference type="RefSeq" id="WP_184982130.1">
    <property type="nucleotide sequence ID" value="NZ_BAAALO010000061.1"/>
</dbReference>
<keyword evidence="2" id="KW-1185">Reference proteome</keyword>
<gene>
    <name evidence="1" type="ORF">BJ992_003422</name>
</gene>
<dbReference type="AlphaFoldDB" id="A0A7X0M8L1"/>
<evidence type="ECO:0008006" key="3">
    <source>
        <dbReference type="Google" id="ProtNLM"/>
    </source>
</evidence>
<proteinExistence type="predicted"/>
<dbReference type="Proteomes" id="UP000555564">
    <property type="component" value="Unassembled WGS sequence"/>
</dbReference>
<organism evidence="1 2">
    <name type="scientific">Sphaerisporangium rubeum</name>
    <dbReference type="NCBI Taxonomy" id="321317"/>
    <lineage>
        <taxon>Bacteria</taxon>
        <taxon>Bacillati</taxon>
        <taxon>Actinomycetota</taxon>
        <taxon>Actinomycetes</taxon>
        <taxon>Streptosporangiales</taxon>
        <taxon>Streptosporangiaceae</taxon>
        <taxon>Sphaerisporangium</taxon>
    </lineage>
</organism>
<dbReference type="EMBL" id="JACHIU010000001">
    <property type="protein sequence ID" value="MBB6473991.1"/>
    <property type="molecule type" value="Genomic_DNA"/>
</dbReference>
<sequence>MVSTRRGLPGRVEIGAPGRTADAAVVARAAALPVAALAQLRCAATWRSVQEILAVRDRLAAEGRRLAGELEPVIGAAGPGPVRPALVALRRALYNAKRPGRRAWPVEIGHGLDPRVAAWVADLDRHDALVTRLPGLLDQERRDAGEALRRWAGTDAFRFGVLQAGPEMSAALSRWLAGPAGGVPPRQVALRLTRYLARVVAKTSPHATFMMAALGEWSDDGEPVRWDGPWEWRGAVEPNVPLLLGLLTGLARTDDTLAALFDVRPNPSLDEDDGRLWYLTGQEDVYRGVAASEPLRRLLSPPHDDLRVRAGGAFGRLAGLGVLELRPPVADQAAAHLAGLADRLGTHPAGKALAAAQEALTRYPEAAGVPEREALRREVRSAFAALAGNDADRLPDRNLFHENAVLTTPGPWLGLAAWRPALRDLHVITDFAAVFDRDGVARLLAADLFAEWFGPGEQVPFGRFHRTLAERTHRAAPGTPAGELHALMYPWQERPPAGRTPAVPRLGELQDARTAALAAVRGPLRETPGTLTIDPEVLAGSAAGRPAFVRPVGSLSCFVQTIGPPDGTPVRLVLNGLGPGHGAMRSRVHRLLRVAGVPVGENRLLGTERGTPVEITGLFGSNVNLRSPVAAQELGYPGAVPRGPDTCAMGDLAVRHEPGGLVLTHMTYGTRLMPVYTGMVAPMLLPRTARLLLQVFGDMPSPVTDLESVFSPRPESVPSHVVRRGRVTVGRVTVARVAWYVPSRQIPRRGKGDSEAAHLLALAGWFASHGLPERCFVSSSAPGTQVRERLRLARHAKPTYLDLADPALVALFDRGLDTSGPMVVFHELLPDFEAAVVIAGGGERSGERPGERPGEHRHVTEYVVEVNHD</sequence>
<reference evidence="1 2" key="1">
    <citation type="submission" date="2020-08" db="EMBL/GenBank/DDBJ databases">
        <title>Sequencing the genomes of 1000 actinobacteria strains.</title>
        <authorList>
            <person name="Klenk H.-P."/>
        </authorList>
    </citation>
    <scope>NUCLEOTIDE SEQUENCE [LARGE SCALE GENOMIC DNA]</scope>
    <source>
        <strain evidence="1 2">DSM 44936</strain>
    </source>
</reference>
<evidence type="ECO:0000313" key="1">
    <source>
        <dbReference type="EMBL" id="MBB6473991.1"/>
    </source>
</evidence>
<evidence type="ECO:0000313" key="2">
    <source>
        <dbReference type="Proteomes" id="UP000555564"/>
    </source>
</evidence>
<name>A0A7X0M8L1_9ACTN</name>
<comment type="caution">
    <text evidence="1">The sequence shown here is derived from an EMBL/GenBank/DDBJ whole genome shotgun (WGS) entry which is preliminary data.</text>
</comment>
<accession>A0A7X0M8L1</accession>